<dbReference type="GO" id="GO:0004556">
    <property type="term" value="F:alpha-amylase activity"/>
    <property type="evidence" value="ECO:0007669"/>
    <property type="project" value="TreeGrafter"/>
</dbReference>
<dbReference type="Gene3D" id="3.20.20.80">
    <property type="entry name" value="Glycosidases"/>
    <property type="match status" value="1"/>
</dbReference>
<dbReference type="InterPro" id="IPR013780">
    <property type="entry name" value="Glyco_hydro_b"/>
</dbReference>
<organism evidence="5 6">
    <name type="scientific">Galbitalea soli</name>
    <dbReference type="NCBI Taxonomy" id="1268042"/>
    <lineage>
        <taxon>Bacteria</taxon>
        <taxon>Bacillati</taxon>
        <taxon>Actinomycetota</taxon>
        <taxon>Actinomycetes</taxon>
        <taxon>Micrococcales</taxon>
        <taxon>Microbacteriaceae</taxon>
        <taxon>Galbitalea</taxon>
    </lineage>
</organism>
<dbReference type="InterPro" id="IPR017853">
    <property type="entry name" value="GH"/>
</dbReference>
<dbReference type="CDD" id="cd11333">
    <property type="entry name" value="AmyAc_SI_OligoGlu_DGase"/>
    <property type="match status" value="1"/>
</dbReference>
<dbReference type="SUPFAM" id="SSF51445">
    <property type="entry name" value="(Trans)glycosidases"/>
    <property type="match status" value="1"/>
</dbReference>
<reference evidence="5 6" key="1">
    <citation type="journal article" date="2014" name="Int. J. Syst. Evol. Microbiol.">
        <title>Description of Galbitalea soli gen. nov., sp. nov., and Frondihabitans sucicola sp. nov.</title>
        <authorList>
            <person name="Kim S.J."/>
            <person name="Lim J.M."/>
            <person name="Ahn J.H."/>
            <person name="Weon H.Y."/>
            <person name="Hamada M."/>
            <person name="Suzuki K."/>
            <person name="Ahn T.Y."/>
            <person name="Kwon S.W."/>
        </authorList>
    </citation>
    <scope>NUCLEOTIDE SEQUENCE [LARGE SCALE GENOMIC DNA]</scope>
    <source>
        <strain evidence="5 6">NBRC 108727</strain>
    </source>
</reference>
<evidence type="ECO:0000256" key="2">
    <source>
        <dbReference type="ARBA" id="ARBA00022801"/>
    </source>
</evidence>
<dbReference type="Proteomes" id="UP000479756">
    <property type="component" value="Unassembled WGS sequence"/>
</dbReference>
<name>A0A7C9TU56_9MICO</name>
<accession>A0A7C9TU56</accession>
<keyword evidence="2" id="KW-0378">Hydrolase</keyword>
<dbReference type="SMART" id="SM00642">
    <property type="entry name" value="Aamy"/>
    <property type="match status" value="1"/>
</dbReference>
<keyword evidence="3" id="KW-0326">Glycosidase</keyword>
<evidence type="ECO:0000256" key="3">
    <source>
        <dbReference type="ARBA" id="ARBA00023295"/>
    </source>
</evidence>
<dbReference type="RefSeq" id="WP_163474540.1">
    <property type="nucleotide sequence ID" value="NZ_JAAGWZ010000005.1"/>
</dbReference>
<dbReference type="InterPro" id="IPR045857">
    <property type="entry name" value="O16G_dom_2"/>
</dbReference>
<dbReference type="FunFam" id="3.90.400.10:FF:000002">
    <property type="entry name" value="Sucrose isomerase"/>
    <property type="match status" value="1"/>
</dbReference>
<evidence type="ECO:0000256" key="1">
    <source>
        <dbReference type="ARBA" id="ARBA00008061"/>
    </source>
</evidence>
<evidence type="ECO:0000313" key="5">
    <source>
        <dbReference type="EMBL" id="NEM92484.1"/>
    </source>
</evidence>
<comment type="similarity">
    <text evidence="1">Belongs to the glycosyl hydrolase 13 family.</text>
</comment>
<evidence type="ECO:0000259" key="4">
    <source>
        <dbReference type="SMART" id="SM00642"/>
    </source>
</evidence>
<dbReference type="FunFam" id="3.20.20.80:FF:000064">
    <property type="entry name" value="Oligo-1,6-glucosidase"/>
    <property type="match status" value="2"/>
</dbReference>
<gene>
    <name evidence="5" type="ORF">G3T37_14105</name>
</gene>
<dbReference type="GO" id="GO:0009313">
    <property type="term" value="P:oligosaccharide catabolic process"/>
    <property type="evidence" value="ECO:0007669"/>
    <property type="project" value="TreeGrafter"/>
</dbReference>
<dbReference type="Gene3D" id="2.60.40.1180">
    <property type="entry name" value="Golgi alpha-mannosidase II"/>
    <property type="match status" value="1"/>
</dbReference>
<dbReference type="PANTHER" id="PTHR10357">
    <property type="entry name" value="ALPHA-AMYLASE FAMILY MEMBER"/>
    <property type="match status" value="1"/>
</dbReference>
<dbReference type="PANTHER" id="PTHR10357:SF179">
    <property type="entry name" value="NEUTRAL AND BASIC AMINO ACID TRANSPORT PROTEIN RBAT"/>
    <property type="match status" value="1"/>
</dbReference>
<dbReference type="AlphaFoldDB" id="A0A7C9TU56"/>
<proteinExistence type="inferred from homology"/>
<dbReference type="EMBL" id="JAAGWZ010000005">
    <property type="protein sequence ID" value="NEM92484.1"/>
    <property type="molecule type" value="Genomic_DNA"/>
</dbReference>
<keyword evidence="6" id="KW-1185">Reference proteome</keyword>
<feature type="domain" description="Glycosyl hydrolase family 13 catalytic" evidence="4">
    <location>
        <begin position="25"/>
        <end position="440"/>
    </location>
</feature>
<dbReference type="NCBIfam" id="NF008183">
    <property type="entry name" value="PRK10933.1"/>
    <property type="match status" value="1"/>
</dbReference>
<comment type="caution">
    <text evidence="5">The sequence shown here is derived from an EMBL/GenBank/DDBJ whole genome shotgun (WGS) entry which is preliminary data.</text>
</comment>
<dbReference type="Pfam" id="PF00128">
    <property type="entry name" value="Alpha-amylase"/>
    <property type="match status" value="1"/>
</dbReference>
<dbReference type="SUPFAM" id="SSF51011">
    <property type="entry name" value="Glycosyl hydrolase domain"/>
    <property type="match status" value="1"/>
</dbReference>
<sequence>MTDVATTPARLAHDADWWKSAVIYQVYPRSFADSNGDGIGDLPGVLAHLDYLHTLGVDAIWLSPIYASPQDDNGYDISDYRAIDPAFGTLDDVDELIAQAHARGIKIVMDLVVNHTSDEHAWFRESAGGRESARRDWYIWRPPRPGFEGGTPGAEPNNWSSFFSGSAWQWDAASGEYYLHLFSRKQPDLNWENPEVRTAIFEMMTWWLDRGVDGFRMDVINLISKVPGLPDGVVAPGAVYGDGTPFCINGPRLHEFLQEMHARVFAGRVGQLVTVGEMPGVTVEDARLFTDPARNELNMVFQFEHVDLDHGAHKFDPLPLDLRALKGSLGRWQEGLHETGWNSLYWNNHDQPRAVSRFGDDGAYWSQSARALGAVLHLMRGTPYIYQGEELGMTNVPFASIDEVRDIESLNFFADAVGNRGESAEVVLAGIRHSGRDNARTPMQWSAAPHGGFTTGQPWIEANPNADRINAESQVGRAGSVFEFYRALVRMRHDDPVVGYGDIRMLALEHPALVAYSRALGDARLLVVANFGVEPIDPAGVDELDPSWARATLVLSNYPAAEFGEPLRPWEVRVFREPGLAVISS</sequence>
<protein>
    <submittedName>
        <fullName evidence="5">Alpha-glucosidase</fullName>
    </submittedName>
</protein>
<dbReference type="InterPro" id="IPR006047">
    <property type="entry name" value="GH13_cat_dom"/>
</dbReference>
<evidence type="ECO:0000313" key="6">
    <source>
        <dbReference type="Proteomes" id="UP000479756"/>
    </source>
</evidence>
<dbReference type="Gene3D" id="3.90.400.10">
    <property type="entry name" value="Oligo-1,6-glucosidase, Domain 2"/>
    <property type="match status" value="1"/>
</dbReference>